<comment type="similarity">
    <text evidence="1">Belongs to the constitutive coactivator of PPAR-gamma family.</text>
</comment>
<reference evidence="2" key="1">
    <citation type="submission" date="2014-09" db="EMBL/GenBank/DDBJ databases">
        <authorList>
            <person name="Magalhaes I.L.F."/>
            <person name="Oliveira U."/>
            <person name="Santos F.R."/>
            <person name="Vidigal T.H.D.A."/>
            <person name="Brescovit A.D."/>
            <person name="Santos A.J."/>
        </authorList>
    </citation>
    <scope>NUCLEOTIDE SEQUENCE</scope>
</reference>
<dbReference type="InterPro" id="IPR026784">
    <property type="entry name" value="Coact_PPARg"/>
</dbReference>
<evidence type="ECO:0000256" key="1">
    <source>
        <dbReference type="ARBA" id="ARBA00009495"/>
    </source>
</evidence>
<dbReference type="PANTHER" id="PTHR15976:SF17">
    <property type="entry name" value="CONSTITUTIVE COACTIVATOR OF PEROXISOME PROLIFERATOR-ACTIVATED RECEPTOR GAMMA"/>
    <property type="match status" value="1"/>
</dbReference>
<proteinExistence type="inferred from homology"/>
<dbReference type="PANTHER" id="PTHR15976">
    <property type="entry name" value="CONSTITUTIVE COACTIVATOR OF PEROXISOME PROLIFERATOR-ACTIVATED RECEPTOR GAMMA"/>
    <property type="match status" value="1"/>
</dbReference>
<dbReference type="SUPFAM" id="SSF88723">
    <property type="entry name" value="PIN domain-like"/>
    <property type="match status" value="1"/>
</dbReference>
<dbReference type="EMBL" id="GBRD01002206">
    <property type="protein sequence ID" value="JAG63615.1"/>
    <property type="molecule type" value="Transcribed_RNA"/>
</dbReference>
<dbReference type="EMBL" id="GBRD01002207">
    <property type="protein sequence ID" value="JAG63614.1"/>
    <property type="molecule type" value="Transcribed_RNA"/>
</dbReference>
<dbReference type="AlphaFoldDB" id="A0A0K8TEN7"/>
<dbReference type="GO" id="GO:0005634">
    <property type="term" value="C:nucleus"/>
    <property type="evidence" value="ECO:0007669"/>
    <property type="project" value="TreeGrafter"/>
</dbReference>
<sequence length="116" mass="13437">MGIRGMETFLEKNDGTACFPVNIQKLIENARREGESTTIVVDGMSCLRYMYGDLPWIPGGQVKEFVENVQDFAMRFMSLGAELVFYFDGPPAEVKIDEWKRRRLETWRKSTICWTS</sequence>
<accession>A0A0K8TEN7</accession>
<protein>
    <recommendedName>
        <fullName evidence="3">Constitutive coactivator of peroxisome proliferator-activated receptor gamma</fullName>
    </recommendedName>
</protein>
<organism evidence="2">
    <name type="scientific">Lygus hesperus</name>
    <name type="common">Western plant bug</name>
    <dbReference type="NCBI Taxonomy" id="30085"/>
    <lineage>
        <taxon>Eukaryota</taxon>
        <taxon>Metazoa</taxon>
        <taxon>Ecdysozoa</taxon>
        <taxon>Arthropoda</taxon>
        <taxon>Hexapoda</taxon>
        <taxon>Insecta</taxon>
        <taxon>Pterygota</taxon>
        <taxon>Neoptera</taxon>
        <taxon>Paraneoptera</taxon>
        <taxon>Hemiptera</taxon>
        <taxon>Heteroptera</taxon>
        <taxon>Panheteroptera</taxon>
        <taxon>Cimicomorpha</taxon>
        <taxon>Miridae</taxon>
        <taxon>Mirini</taxon>
        <taxon>Lygus</taxon>
    </lineage>
</organism>
<evidence type="ECO:0008006" key="3">
    <source>
        <dbReference type="Google" id="ProtNLM"/>
    </source>
</evidence>
<name>A0A0K8TEN7_LYGHE</name>
<evidence type="ECO:0000313" key="2">
    <source>
        <dbReference type="EMBL" id="JAG63615.1"/>
    </source>
</evidence>
<dbReference type="Gene3D" id="3.40.50.1010">
    <property type="entry name" value="5'-nuclease"/>
    <property type="match status" value="1"/>
</dbReference>
<dbReference type="InterPro" id="IPR029060">
    <property type="entry name" value="PIN-like_dom_sf"/>
</dbReference>